<feature type="region of interest" description="Disordered" evidence="1">
    <location>
        <begin position="89"/>
        <end position="110"/>
    </location>
</feature>
<feature type="compositionally biased region" description="Polar residues" evidence="1">
    <location>
        <begin position="95"/>
        <end position="110"/>
    </location>
</feature>
<evidence type="ECO:0000256" key="1">
    <source>
        <dbReference type="SAM" id="MobiDB-lite"/>
    </source>
</evidence>
<dbReference type="OMA" id="SMQWGGE"/>
<dbReference type="PANTHER" id="PTHR33647:SF5">
    <property type="entry name" value="OS01G0793900 PROTEIN"/>
    <property type="match status" value="1"/>
</dbReference>
<keyword evidence="3" id="KW-1185">Reference proteome</keyword>
<name>A0A2R6PRD9_ACTCC</name>
<dbReference type="InParanoid" id="A0A2R6PRD9"/>
<dbReference type="PANTHER" id="PTHR33647">
    <property type="entry name" value="OS01G0793900 PROTEIN"/>
    <property type="match status" value="1"/>
</dbReference>
<comment type="caution">
    <text evidence="2">The sequence shown here is derived from an EMBL/GenBank/DDBJ whole genome shotgun (WGS) entry which is preliminary data.</text>
</comment>
<protein>
    <submittedName>
        <fullName evidence="2">Mediator of RNA polymerase II transcription subunit like</fullName>
    </submittedName>
</protein>
<reference evidence="2 3" key="1">
    <citation type="submission" date="2017-07" db="EMBL/GenBank/DDBJ databases">
        <title>An improved, manually edited Actinidia chinensis var. chinensis (kiwifruit) genome highlights the challenges associated with draft genomes and gene prediction in plants.</title>
        <authorList>
            <person name="Pilkington S."/>
            <person name="Crowhurst R."/>
            <person name="Hilario E."/>
            <person name="Nardozza S."/>
            <person name="Fraser L."/>
            <person name="Peng Y."/>
            <person name="Gunaseelan K."/>
            <person name="Simpson R."/>
            <person name="Tahir J."/>
            <person name="Deroles S."/>
            <person name="Templeton K."/>
            <person name="Luo Z."/>
            <person name="Davy M."/>
            <person name="Cheng C."/>
            <person name="Mcneilage M."/>
            <person name="Scaglione D."/>
            <person name="Liu Y."/>
            <person name="Zhang Q."/>
            <person name="Datson P."/>
            <person name="De Silva N."/>
            <person name="Gardiner S."/>
            <person name="Bassett H."/>
            <person name="Chagne D."/>
            <person name="Mccallum J."/>
            <person name="Dzierzon H."/>
            <person name="Deng C."/>
            <person name="Wang Y.-Y."/>
            <person name="Barron N."/>
            <person name="Manako K."/>
            <person name="Bowen J."/>
            <person name="Foster T."/>
            <person name="Erridge Z."/>
            <person name="Tiffin H."/>
            <person name="Waite C."/>
            <person name="Davies K."/>
            <person name="Grierson E."/>
            <person name="Laing W."/>
            <person name="Kirk R."/>
            <person name="Chen X."/>
            <person name="Wood M."/>
            <person name="Montefiori M."/>
            <person name="Brummell D."/>
            <person name="Schwinn K."/>
            <person name="Catanach A."/>
            <person name="Fullerton C."/>
            <person name="Li D."/>
            <person name="Meiyalaghan S."/>
            <person name="Nieuwenhuizen N."/>
            <person name="Read N."/>
            <person name="Prakash R."/>
            <person name="Hunter D."/>
            <person name="Zhang H."/>
            <person name="Mckenzie M."/>
            <person name="Knabel M."/>
            <person name="Harris A."/>
            <person name="Allan A."/>
            <person name="Chen A."/>
            <person name="Janssen B."/>
            <person name="Plunkett B."/>
            <person name="Dwamena C."/>
            <person name="Voogd C."/>
            <person name="Leif D."/>
            <person name="Lafferty D."/>
            <person name="Souleyre E."/>
            <person name="Varkonyi-Gasic E."/>
            <person name="Gambi F."/>
            <person name="Hanley J."/>
            <person name="Yao J.-L."/>
            <person name="Cheung J."/>
            <person name="David K."/>
            <person name="Warren B."/>
            <person name="Marsh K."/>
            <person name="Snowden K."/>
            <person name="Lin-Wang K."/>
            <person name="Brian L."/>
            <person name="Martinez-Sanchez M."/>
            <person name="Wang M."/>
            <person name="Ileperuma N."/>
            <person name="Macnee N."/>
            <person name="Campin R."/>
            <person name="Mcatee P."/>
            <person name="Drummond R."/>
            <person name="Espley R."/>
            <person name="Ireland H."/>
            <person name="Wu R."/>
            <person name="Atkinson R."/>
            <person name="Karunairetnam S."/>
            <person name="Bulley S."/>
            <person name="Chunkath S."/>
            <person name="Hanley Z."/>
            <person name="Storey R."/>
            <person name="Thrimawithana A."/>
            <person name="Thomson S."/>
            <person name="David C."/>
            <person name="Testolin R."/>
        </authorList>
    </citation>
    <scope>NUCLEOTIDE SEQUENCE [LARGE SCALE GENOMIC DNA]</scope>
    <source>
        <strain evidence="3">cv. Red5</strain>
        <tissue evidence="2">Young leaf</tissue>
    </source>
</reference>
<dbReference type="STRING" id="1590841.A0A2R6PRD9"/>
<proteinExistence type="predicted"/>
<sequence length="110" mass="12453">MGNCIRKEPPMQWAGEDWGSPAPESLFSSEPTKIEEFRLLEDPEVAPPTEVKIKITKKQLEELLDRVEVQGMSAHQLLAQLMSASDPFESHQRSWRPQLQSIPEGNSVNL</sequence>
<dbReference type="Gramene" id="PSR95607">
    <property type="protein sequence ID" value="PSR95607"/>
    <property type="gene ID" value="CEY00_Acc21630"/>
</dbReference>
<dbReference type="OrthoDB" id="610799at2759"/>
<accession>A0A2R6PRD9</accession>
<dbReference type="Proteomes" id="UP000241394">
    <property type="component" value="Chromosome LG23"/>
</dbReference>
<reference evidence="3" key="2">
    <citation type="journal article" date="2018" name="BMC Genomics">
        <title>A manually annotated Actinidia chinensis var. chinensis (kiwifruit) genome highlights the challenges associated with draft genomes and gene prediction in plants.</title>
        <authorList>
            <person name="Pilkington S.M."/>
            <person name="Crowhurst R."/>
            <person name="Hilario E."/>
            <person name="Nardozza S."/>
            <person name="Fraser L."/>
            <person name="Peng Y."/>
            <person name="Gunaseelan K."/>
            <person name="Simpson R."/>
            <person name="Tahir J."/>
            <person name="Deroles S.C."/>
            <person name="Templeton K."/>
            <person name="Luo Z."/>
            <person name="Davy M."/>
            <person name="Cheng C."/>
            <person name="McNeilage M."/>
            <person name="Scaglione D."/>
            <person name="Liu Y."/>
            <person name="Zhang Q."/>
            <person name="Datson P."/>
            <person name="De Silva N."/>
            <person name="Gardiner S.E."/>
            <person name="Bassett H."/>
            <person name="Chagne D."/>
            <person name="McCallum J."/>
            <person name="Dzierzon H."/>
            <person name="Deng C."/>
            <person name="Wang Y.Y."/>
            <person name="Barron L."/>
            <person name="Manako K."/>
            <person name="Bowen J."/>
            <person name="Foster T.M."/>
            <person name="Erridge Z.A."/>
            <person name="Tiffin H."/>
            <person name="Waite C.N."/>
            <person name="Davies K.M."/>
            <person name="Grierson E.P."/>
            <person name="Laing W.A."/>
            <person name="Kirk R."/>
            <person name="Chen X."/>
            <person name="Wood M."/>
            <person name="Montefiori M."/>
            <person name="Brummell D.A."/>
            <person name="Schwinn K.E."/>
            <person name="Catanach A."/>
            <person name="Fullerton C."/>
            <person name="Li D."/>
            <person name="Meiyalaghan S."/>
            <person name="Nieuwenhuizen N."/>
            <person name="Read N."/>
            <person name="Prakash R."/>
            <person name="Hunter D."/>
            <person name="Zhang H."/>
            <person name="McKenzie M."/>
            <person name="Knabel M."/>
            <person name="Harris A."/>
            <person name="Allan A.C."/>
            <person name="Gleave A."/>
            <person name="Chen A."/>
            <person name="Janssen B.J."/>
            <person name="Plunkett B."/>
            <person name="Ampomah-Dwamena C."/>
            <person name="Voogd C."/>
            <person name="Leif D."/>
            <person name="Lafferty D."/>
            <person name="Souleyre E.J.F."/>
            <person name="Varkonyi-Gasic E."/>
            <person name="Gambi F."/>
            <person name="Hanley J."/>
            <person name="Yao J.L."/>
            <person name="Cheung J."/>
            <person name="David K.M."/>
            <person name="Warren B."/>
            <person name="Marsh K."/>
            <person name="Snowden K.C."/>
            <person name="Lin-Wang K."/>
            <person name="Brian L."/>
            <person name="Martinez-Sanchez M."/>
            <person name="Wang M."/>
            <person name="Ileperuma N."/>
            <person name="Macnee N."/>
            <person name="Campin R."/>
            <person name="McAtee P."/>
            <person name="Drummond R.S.M."/>
            <person name="Espley R.V."/>
            <person name="Ireland H.S."/>
            <person name="Wu R."/>
            <person name="Atkinson R.G."/>
            <person name="Karunairetnam S."/>
            <person name="Bulley S."/>
            <person name="Chunkath S."/>
            <person name="Hanley Z."/>
            <person name="Storey R."/>
            <person name="Thrimawithana A.H."/>
            <person name="Thomson S."/>
            <person name="David C."/>
            <person name="Testolin R."/>
            <person name="Huang H."/>
            <person name="Hellens R.P."/>
            <person name="Schaffer R.J."/>
        </authorList>
    </citation>
    <scope>NUCLEOTIDE SEQUENCE [LARGE SCALE GENOMIC DNA]</scope>
    <source>
        <strain evidence="3">cv. Red5</strain>
    </source>
</reference>
<dbReference type="AlphaFoldDB" id="A0A2R6PRD9"/>
<dbReference type="EMBL" id="NKQK01000023">
    <property type="protein sequence ID" value="PSR95607.1"/>
    <property type="molecule type" value="Genomic_DNA"/>
</dbReference>
<feature type="region of interest" description="Disordered" evidence="1">
    <location>
        <begin position="1"/>
        <end position="27"/>
    </location>
</feature>
<organism evidence="2 3">
    <name type="scientific">Actinidia chinensis var. chinensis</name>
    <name type="common">Chinese soft-hair kiwi</name>
    <dbReference type="NCBI Taxonomy" id="1590841"/>
    <lineage>
        <taxon>Eukaryota</taxon>
        <taxon>Viridiplantae</taxon>
        <taxon>Streptophyta</taxon>
        <taxon>Embryophyta</taxon>
        <taxon>Tracheophyta</taxon>
        <taxon>Spermatophyta</taxon>
        <taxon>Magnoliopsida</taxon>
        <taxon>eudicotyledons</taxon>
        <taxon>Gunneridae</taxon>
        <taxon>Pentapetalae</taxon>
        <taxon>asterids</taxon>
        <taxon>Ericales</taxon>
        <taxon>Actinidiaceae</taxon>
        <taxon>Actinidia</taxon>
    </lineage>
</organism>
<evidence type="ECO:0000313" key="2">
    <source>
        <dbReference type="EMBL" id="PSR95607.1"/>
    </source>
</evidence>
<gene>
    <name evidence="2" type="ORF">CEY00_Acc21630</name>
</gene>
<evidence type="ECO:0000313" key="3">
    <source>
        <dbReference type="Proteomes" id="UP000241394"/>
    </source>
</evidence>